<dbReference type="InterPro" id="IPR019587">
    <property type="entry name" value="Polyketide_cyclase/dehydratase"/>
</dbReference>
<reference evidence="1 2" key="1">
    <citation type="submission" date="2024-05" db="EMBL/GenBank/DDBJ databases">
        <title>Genome Sequence and Characterization of the New Strain Purple Sulfur Bacterium of Genus Thioalkalicoccus.</title>
        <authorList>
            <person name="Bryantseva I.A."/>
            <person name="Kyndt J.A."/>
            <person name="Imhoff J.F."/>
        </authorList>
    </citation>
    <scope>NUCLEOTIDE SEQUENCE [LARGE SCALE GENOMIC DNA]</scope>
    <source>
        <strain evidence="1 2">Um2</strain>
    </source>
</reference>
<keyword evidence="2" id="KW-1185">Reference proteome</keyword>
<dbReference type="Proteomes" id="UP001564408">
    <property type="component" value="Unassembled WGS sequence"/>
</dbReference>
<dbReference type="Gene3D" id="3.30.530.20">
    <property type="match status" value="1"/>
</dbReference>
<comment type="caution">
    <text evidence="1">The sequence shown here is derived from an EMBL/GenBank/DDBJ whole genome shotgun (WGS) entry which is preliminary data.</text>
</comment>
<organism evidence="1 2">
    <name type="scientific">Thioalkalicoccus limnaeus</name>
    <dbReference type="NCBI Taxonomy" id="120681"/>
    <lineage>
        <taxon>Bacteria</taxon>
        <taxon>Pseudomonadati</taxon>
        <taxon>Pseudomonadota</taxon>
        <taxon>Gammaproteobacteria</taxon>
        <taxon>Chromatiales</taxon>
        <taxon>Chromatiaceae</taxon>
        <taxon>Thioalkalicoccus</taxon>
    </lineage>
</organism>
<gene>
    <name evidence="1" type="ORF">ABC977_13785</name>
</gene>
<dbReference type="SUPFAM" id="SSF55961">
    <property type="entry name" value="Bet v1-like"/>
    <property type="match status" value="1"/>
</dbReference>
<evidence type="ECO:0000313" key="2">
    <source>
        <dbReference type="Proteomes" id="UP001564408"/>
    </source>
</evidence>
<dbReference type="InterPro" id="IPR023393">
    <property type="entry name" value="START-like_dom_sf"/>
</dbReference>
<dbReference type="Pfam" id="PF10604">
    <property type="entry name" value="Polyketide_cyc2"/>
    <property type="match status" value="1"/>
</dbReference>
<protein>
    <submittedName>
        <fullName evidence="1">SRPBCC family protein</fullName>
    </submittedName>
</protein>
<accession>A0ABV4BG10</accession>
<dbReference type="EMBL" id="JBDKXB010000022">
    <property type="protein sequence ID" value="MEY6433472.1"/>
    <property type="molecule type" value="Genomic_DNA"/>
</dbReference>
<evidence type="ECO:0000313" key="1">
    <source>
        <dbReference type="EMBL" id="MEY6433472.1"/>
    </source>
</evidence>
<name>A0ABV4BG10_9GAMM</name>
<proteinExistence type="predicted"/>
<sequence length="153" mass="17585">MIRAQASILIARPTALVFDFVAVGFFENYRRWSPEVERLDVLTPGPIRVGSRARQVRTDQGRRTETSFRVAVLEPPRQLEFVESGNQFQIRYRFDPLGDATQLGFAFELTRLDLFMRPFEKLIRVTVQDGADRVVRNIKRLVEAEVTVQAASD</sequence>
<dbReference type="RefSeq" id="WP_369667856.1">
    <property type="nucleotide sequence ID" value="NZ_JBDKXB010000022.1"/>
</dbReference>